<dbReference type="Proteomes" id="UP000823388">
    <property type="component" value="Chromosome 1K"/>
</dbReference>
<proteinExistence type="predicted"/>
<comment type="caution">
    <text evidence="2">The sequence shown here is derived from an EMBL/GenBank/DDBJ whole genome shotgun (WGS) entry which is preliminary data.</text>
</comment>
<feature type="region of interest" description="Disordered" evidence="1">
    <location>
        <begin position="110"/>
        <end position="131"/>
    </location>
</feature>
<sequence>MPAILFLFLPKPTLRTAGRSGRQRNGIEPLANRRCPQLQSSSDPLSGHALHTRARAARLNSPATCRDFTSVVVCGLRVCTPRAALCAAGSLPRWQGTVKRAVAATRAAAARVSETPRTPDESPSSAVTAERLSGSLDLDGTIRSPALRSGIDNTGGVGF</sequence>
<name>A0A8T0XLS2_PANVG</name>
<reference evidence="2" key="1">
    <citation type="submission" date="2020-05" db="EMBL/GenBank/DDBJ databases">
        <title>WGS assembly of Panicum virgatum.</title>
        <authorList>
            <person name="Lovell J.T."/>
            <person name="Jenkins J."/>
            <person name="Shu S."/>
            <person name="Juenger T.E."/>
            <person name="Schmutz J."/>
        </authorList>
    </citation>
    <scope>NUCLEOTIDE SEQUENCE</scope>
    <source>
        <strain evidence="2">AP13</strain>
    </source>
</reference>
<protein>
    <submittedName>
        <fullName evidence="2">Uncharacterized protein</fullName>
    </submittedName>
</protein>
<accession>A0A8T0XLS2</accession>
<evidence type="ECO:0000313" key="3">
    <source>
        <dbReference type="Proteomes" id="UP000823388"/>
    </source>
</evidence>
<keyword evidence="3" id="KW-1185">Reference proteome</keyword>
<gene>
    <name evidence="2" type="ORF">PVAP13_1KG535750</name>
</gene>
<dbReference type="EMBL" id="CM029037">
    <property type="protein sequence ID" value="KAG2662402.1"/>
    <property type="molecule type" value="Genomic_DNA"/>
</dbReference>
<organism evidence="2 3">
    <name type="scientific">Panicum virgatum</name>
    <name type="common">Blackwell switchgrass</name>
    <dbReference type="NCBI Taxonomy" id="38727"/>
    <lineage>
        <taxon>Eukaryota</taxon>
        <taxon>Viridiplantae</taxon>
        <taxon>Streptophyta</taxon>
        <taxon>Embryophyta</taxon>
        <taxon>Tracheophyta</taxon>
        <taxon>Spermatophyta</taxon>
        <taxon>Magnoliopsida</taxon>
        <taxon>Liliopsida</taxon>
        <taxon>Poales</taxon>
        <taxon>Poaceae</taxon>
        <taxon>PACMAD clade</taxon>
        <taxon>Panicoideae</taxon>
        <taxon>Panicodae</taxon>
        <taxon>Paniceae</taxon>
        <taxon>Panicinae</taxon>
        <taxon>Panicum</taxon>
        <taxon>Panicum sect. Hiantes</taxon>
    </lineage>
</organism>
<dbReference type="AlphaFoldDB" id="A0A8T0XLS2"/>
<evidence type="ECO:0000256" key="1">
    <source>
        <dbReference type="SAM" id="MobiDB-lite"/>
    </source>
</evidence>
<evidence type="ECO:0000313" key="2">
    <source>
        <dbReference type="EMBL" id="KAG2662402.1"/>
    </source>
</evidence>